<accession>A0A8H4W3H0</accession>
<keyword evidence="4" id="KW-1185">Reference proteome</keyword>
<comment type="caution">
    <text evidence="3">The sequence shown here is derived from an EMBL/GenBank/DDBJ whole genome shotgun (WGS) entry which is preliminary data.</text>
</comment>
<name>A0A8H4W3H0_9HELO</name>
<dbReference type="AlphaFoldDB" id="A0A8H4W3H0"/>
<dbReference type="Gene3D" id="3.90.1200.10">
    <property type="match status" value="1"/>
</dbReference>
<evidence type="ECO:0000313" key="3">
    <source>
        <dbReference type="EMBL" id="KAF4630360.1"/>
    </source>
</evidence>
<evidence type="ECO:0000256" key="1">
    <source>
        <dbReference type="SAM" id="MobiDB-lite"/>
    </source>
</evidence>
<dbReference type="Pfam" id="PF01636">
    <property type="entry name" value="APH"/>
    <property type="match status" value="1"/>
</dbReference>
<dbReference type="EMBL" id="JAAMPI010000558">
    <property type="protein sequence ID" value="KAF4630360.1"/>
    <property type="molecule type" value="Genomic_DNA"/>
</dbReference>
<dbReference type="InterPro" id="IPR011009">
    <property type="entry name" value="Kinase-like_dom_sf"/>
</dbReference>
<dbReference type="PANTHER" id="PTHR21310">
    <property type="entry name" value="AMINOGLYCOSIDE PHOSPHOTRANSFERASE-RELATED-RELATED"/>
    <property type="match status" value="1"/>
</dbReference>
<feature type="region of interest" description="Disordered" evidence="1">
    <location>
        <begin position="1"/>
        <end position="23"/>
    </location>
</feature>
<evidence type="ECO:0000313" key="4">
    <source>
        <dbReference type="Proteomes" id="UP000566819"/>
    </source>
</evidence>
<reference evidence="3 4" key="1">
    <citation type="submission" date="2020-03" db="EMBL/GenBank/DDBJ databases">
        <title>Draft Genome Sequence of Cudoniella acicularis.</title>
        <authorList>
            <person name="Buettner E."/>
            <person name="Kellner H."/>
        </authorList>
    </citation>
    <scope>NUCLEOTIDE SEQUENCE [LARGE SCALE GENOMIC DNA]</scope>
    <source>
        <strain evidence="3 4">DSM 108380</strain>
    </source>
</reference>
<dbReference type="Proteomes" id="UP000566819">
    <property type="component" value="Unassembled WGS sequence"/>
</dbReference>
<protein>
    <recommendedName>
        <fullName evidence="2">Aminoglycoside phosphotransferase domain-containing protein</fullName>
    </recommendedName>
</protein>
<dbReference type="InterPro" id="IPR002575">
    <property type="entry name" value="Aminoglycoside_PTrfase"/>
</dbReference>
<dbReference type="SUPFAM" id="SSF56112">
    <property type="entry name" value="Protein kinase-like (PK-like)"/>
    <property type="match status" value="1"/>
</dbReference>
<sequence>MNPYEADQDKIPEADRYGDVPLYGRYLPREDDFKPEKDHIKSSTPESLRYWESVLEKCTPENRIYEAQEGGRDVFALGSVIVKSSHLKEGLGGRRSFRDYSFADRNELQTVDLVRGILRGVLVPEIYFASKINERNVLVQSRIPGVGLNIAWQYLTPAKKASFKSQARRLVTLMHKLRSPFPAPSYVVPDMDPVTHRGIQNLEHQILFTLSERDDLGFVHNDMSLSNIIVDNDRIVGIIDWEMAGYFGIKTAANVHVQIRMPKRSNFAALDLPEKMMKDILYWNDLYETSPTD</sequence>
<dbReference type="InterPro" id="IPR051678">
    <property type="entry name" value="AGP_Transferase"/>
</dbReference>
<proteinExistence type="predicted"/>
<evidence type="ECO:0000259" key="2">
    <source>
        <dbReference type="Pfam" id="PF01636"/>
    </source>
</evidence>
<feature type="compositionally biased region" description="Basic and acidic residues" evidence="1">
    <location>
        <begin position="7"/>
        <end position="18"/>
    </location>
</feature>
<feature type="domain" description="Aminoglycoside phosphotransferase" evidence="2">
    <location>
        <begin position="211"/>
        <end position="246"/>
    </location>
</feature>
<dbReference type="OrthoDB" id="8300194at2759"/>
<gene>
    <name evidence="3" type="ORF">G7Y89_g7776</name>
</gene>
<organism evidence="3 4">
    <name type="scientific">Cudoniella acicularis</name>
    <dbReference type="NCBI Taxonomy" id="354080"/>
    <lineage>
        <taxon>Eukaryota</taxon>
        <taxon>Fungi</taxon>
        <taxon>Dikarya</taxon>
        <taxon>Ascomycota</taxon>
        <taxon>Pezizomycotina</taxon>
        <taxon>Leotiomycetes</taxon>
        <taxon>Helotiales</taxon>
        <taxon>Tricladiaceae</taxon>
        <taxon>Cudoniella</taxon>
    </lineage>
</organism>